<evidence type="ECO:0000313" key="2">
    <source>
        <dbReference type="Proteomes" id="UP001291623"/>
    </source>
</evidence>
<dbReference type="EMBL" id="JAVYJV010000003">
    <property type="protein sequence ID" value="KAK4374382.1"/>
    <property type="molecule type" value="Genomic_DNA"/>
</dbReference>
<dbReference type="AlphaFoldDB" id="A0AAE1SQS3"/>
<gene>
    <name evidence="1" type="ORF">RND71_005059</name>
</gene>
<proteinExistence type="predicted"/>
<organism evidence="1 2">
    <name type="scientific">Anisodus tanguticus</name>
    <dbReference type="NCBI Taxonomy" id="243964"/>
    <lineage>
        <taxon>Eukaryota</taxon>
        <taxon>Viridiplantae</taxon>
        <taxon>Streptophyta</taxon>
        <taxon>Embryophyta</taxon>
        <taxon>Tracheophyta</taxon>
        <taxon>Spermatophyta</taxon>
        <taxon>Magnoliopsida</taxon>
        <taxon>eudicotyledons</taxon>
        <taxon>Gunneridae</taxon>
        <taxon>Pentapetalae</taxon>
        <taxon>asterids</taxon>
        <taxon>lamiids</taxon>
        <taxon>Solanales</taxon>
        <taxon>Solanaceae</taxon>
        <taxon>Solanoideae</taxon>
        <taxon>Hyoscyameae</taxon>
        <taxon>Anisodus</taxon>
    </lineage>
</organism>
<name>A0AAE1SQS3_9SOLA</name>
<protein>
    <submittedName>
        <fullName evidence="1">Uncharacterized protein</fullName>
    </submittedName>
</protein>
<dbReference type="Proteomes" id="UP001291623">
    <property type="component" value="Unassembled WGS sequence"/>
</dbReference>
<sequence length="91" mass="10742">MKQKGANHVIDGSYNAFSLSVFGGSIGTGKTENHALFRAESVKYRIIKFTSVITFERFDRFFKLCFNEFLKFKEFGKYFRFEFQRVNPDKM</sequence>
<keyword evidence="2" id="KW-1185">Reference proteome</keyword>
<comment type="caution">
    <text evidence="1">The sequence shown here is derived from an EMBL/GenBank/DDBJ whole genome shotgun (WGS) entry which is preliminary data.</text>
</comment>
<reference evidence="1" key="1">
    <citation type="submission" date="2023-12" db="EMBL/GenBank/DDBJ databases">
        <title>Genome assembly of Anisodus tanguticus.</title>
        <authorList>
            <person name="Wang Y.-J."/>
        </authorList>
    </citation>
    <scope>NUCLEOTIDE SEQUENCE</scope>
    <source>
        <strain evidence="1">KB-2021</strain>
        <tissue evidence="1">Leaf</tissue>
    </source>
</reference>
<accession>A0AAE1SQS3</accession>
<evidence type="ECO:0000313" key="1">
    <source>
        <dbReference type="EMBL" id="KAK4374382.1"/>
    </source>
</evidence>